<name>A0A423VJ37_9PEZI</name>
<dbReference type="EMBL" id="LKEB01000094">
    <property type="protein sequence ID" value="ROV90944.1"/>
    <property type="molecule type" value="Genomic_DNA"/>
</dbReference>
<dbReference type="Proteomes" id="UP000285146">
    <property type="component" value="Unassembled WGS sequence"/>
</dbReference>
<reference evidence="1 2" key="1">
    <citation type="submission" date="2015-09" db="EMBL/GenBank/DDBJ databases">
        <title>Host preference determinants of Valsa canker pathogens revealed by comparative genomics.</title>
        <authorList>
            <person name="Yin Z."/>
            <person name="Huang L."/>
        </authorList>
    </citation>
    <scope>NUCLEOTIDE SEQUENCE [LARGE SCALE GENOMIC DNA]</scope>
    <source>
        <strain evidence="1 2">SXYLt</strain>
    </source>
</reference>
<evidence type="ECO:0000313" key="1">
    <source>
        <dbReference type="EMBL" id="ROV90944.1"/>
    </source>
</evidence>
<evidence type="ECO:0000313" key="2">
    <source>
        <dbReference type="Proteomes" id="UP000285146"/>
    </source>
</evidence>
<gene>
    <name evidence="1" type="ORF">VPNG_10077</name>
</gene>
<protein>
    <submittedName>
        <fullName evidence="1">Uncharacterized protein</fullName>
    </submittedName>
</protein>
<accession>A0A423VJ37</accession>
<dbReference type="InParanoid" id="A0A423VJ37"/>
<organism evidence="1 2">
    <name type="scientific">Cytospora leucostoma</name>
    <dbReference type="NCBI Taxonomy" id="1230097"/>
    <lineage>
        <taxon>Eukaryota</taxon>
        <taxon>Fungi</taxon>
        <taxon>Dikarya</taxon>
        <taxon>Ascomycota</taxon>
        <taxon>Pezizomycotina</taxon>
        <taxon>Sordariomycetes</taxon>
        <taxon>Sordariomycetidae</taxon>
        <taxon>Diaporthales</taxon>
        <taxon>Cytosporaceae</taxon>
        <taxon>Cytospora</taxon>
    </lineage>
</organism>
<proteinExistence type="predicted"/>
<dbReference type="AlphaFoldDB" id="A0A423VJ37"/>
<sequence length="110" mass="12455">MALELPVYLDEVESHVRVECKDSEKPPYQIVRLSALFDPDELDHAFAVFGGPGRVKSQVERLLVTHSAAQTRKRRCSIGQRILHQLEVVKKTELAFSARIEADATQQDQL</sequence>
<comment type="caution">
    <text evidence="1">The sequence shown here is derived from an EMBL/GenBank/DDBJ whole genome shotgun (WGS) entry which is preliminary data.</text>
</comment>
<keyword evidence="2" id="KW-1185">Reference proteome</keyword>